<evidence type="ECO:0000256" key="2">
    <source>
        <dbReference type="ARBA" id="ARBA00006945"/>
    </source>
</evidence>
<feature type="transmembrane region" description="Helical" evidence="6">
    <location>
        <begin position="61"/>
        <end position="83"/>
    </location>
</feature>
<evidence type="ECO:0000256" key="3">
    <source>
        <dbReference type="ARBA" id="ARBA00022692"/>
    </source>
</evidence>
<dbReference type="OrthoDB" id="7859621at2759"/>
<accession>A0A183G9D0</accession>
<accession>A0A3P8ES25</accession>
<proteinExistence type="inferred from homology"/>
<dbReference type="GO" id="GO:0016020">
    <property type="term" value="C:membrane"/>
    <property type="evidence" value="ECO:0007669"/>
    <property type="project" value="UniProtKB-SubCell"/>
</dbReference>
<dbReference type="InterPro" id="IPR002995">
    <property type="entry name" value="Surf4"/>
</dbReference>
<evidence type="ECO:0000313" key="8">
    <source>
        <dbReference type="Proteomes" id="UP000050761"/>
    </source>
</evidence>
<evidence type="ECO:0000256" key="6">
    <source>
        <dbReference type="SAM" id="Phobius"/>
    </source>
</evidence>
<dbReference type="Proteomes" id="UP000050761">
    <property type="component" value="Unassembled WGS sequence"/>
</dbReference>
<evidence type="ECO:0000256" key="5">
    <source>
        <dbReference type="ARBA" id="ARBA00023136"/>
    </source>
</evidence>
<comment type="similarity">
    <text evidence="2">Belongs to the SURF4 family.</text>
</comment>
<name>A0A183G9D0_HELPZ</name>
<comment type="subcellular location">
    <subcellularLocation>
        <location evidence="1">Membrane</location>
        <topology evidence="1">Multi-pass membrane protein</topology>
    </subcellularLocation>
</comment>
<protein>
    <submittedName>
        <fullName evidence="9">G_PROTEIN_RECEP_F2_4 domain-containing protein</fullName>
    </submittedName>
</protein>
<dbReference type="AlphaFoldDB" id="A0A183G9D0"/>
<sequence length="147" mass="17224">MLRKKGHYRPRYPRINCPLQTVTYHILWNLKLLARNVAVGGGLVLLLVETQEERASLREKLSAMLLFVWLFGLNLWLSAWWSVPVDRFYRDFMNYDFFQTMSVIGGRLLGIAYDPGGVFVQNDKSWYNTRDGATSSRFQSQMFCKEM</sequence>
<reference evidence="9" key="2">
    <citation type="submission" date="2019-09" db="UniProtKB">
        <authorList>
            <consortium name="WormBaseParasite"/>
        </authorList>
    </citation>
    <scope>IDENTIFICATION</scope>
</reference>
<organism evidence="8 9">
    <name type="scientific">Heligmosomoides polygyrus</name>
    <name type="common">Parasitic roundworm</name>
    <dbReference type="NCBI Taxonomy" id="6339"/>
    <lineage>
        <taxon>Eukaryota</taxon>
        <taxon>Metazoa</taxon>
        <taxon>Ecdysozoa</taxon>
        <taxon>Nematoda</taxon>
        <taxon>Chromadorea</taxon>
        <taxon>Rhabditida</taxon>
        <taxon>Rhabditina</taxon>
        <taxon>Rhabditomorpha</taxon>
        <taxon>Strongyloidea</taxon>
        <taxon>Heligmosomidae</taxon>
        <taxon>Heligmosomoides</taxon>
    </lineage>
</organism>
<keyword evidence="5 6" id="KW-0472">Membrane</keyword>
<reference evidence="7 8" key="1">
    <citation type="submission" date="2018-11" db="EMBL/GenBank/DDBJ databases">
        <authorList>
            <consortium name="Pathogen Informatics"/>
        </authorList>
    </citation>
    <scope>NUCLEOTIDE SEQUENCE [LARGE SCALE GENOMIC DNA]</scope>
</reference>
<gene>
    <name evidence="7" type="ORF">HPBE_LOCUS18542</name>
</gene>
<keyword evidence="3 6" id="KW-0812">Transmembrane</keyword>
<evidence type="ECO:0000256" key="1">
    <source>
        <dbReference type="ARBA" id="ARBA00004141"/>
    </source>
</evidence>
<dbReference type="WBParaSite" id="HPBE_0001854301-mRNA-1">
    <property type="protein sequence ID" value="HPBE_0001854301-mRNA-1"/>
    <property type="gene ID" value="HPBE_0001854301"/>
</dbReference>
<dbReference type="EMBL" id="UZAH01030756">
    <property type="protein sequence ID" value="VDP11983.1"/>
    <property type="molecule type" value="Genomic_DNA"/>
</dbReference>
<dbReference type="Pfam" id="PF02077">
    <property type="entry name" value="SURF4"/>
    <property type="match status" value="2"/>
</dbReference>
<keyword evidence="4 6" id="KW-1133">Transmembrane helix</keyword>
<evidence type="ECO:0000313" key="9">
    <source>
        <dbReference type="WBParaSite" id="HPBE_0001854301-mRNA-1"/>
    </source>
</evidence>
<keyword evidence="8" id="KW-1185">Reference proteome</keyword>
<evidence type="ECO:0000256" key="4">
    <source>
        <dbReference type="ARBA" id="ARBA00022989"/>
    </source>
</evidence>
<evidence type="ECO:0000313" key="7">
    <source>
        <dbReference type="EMBL" id="VDP11983.1"/>
    </source>
</evidence>